<dbReference type="Proteomes" id="UP000499080">
    <property type="component" value="Unassembled WGS sequence"/>
</dbReference>
<comment type="caution">
    <text evidence="1">The sequence shown here is derived from an EMBL/GenBank/DDBJ whole genome shotgun (WGS) entry which is preliminary data.</text>
</comment>
<sequence>VLGGARLVHLGASNLLRSISILSQDEFFDIEEAPQPRFACVPNNDKPVELEQQEVQNLLTTLEPIHDVQTPVRWI</sequence>
<keyword evidence="2" id="KW-1185">Reference proteome</keyword>
<gene>
    <name evidence="1" type="ORF">AVEN_217579_1</name>
</gene>
<feature type="non-terminal residue" evidence="1">
    <location>
        <position position="1"/>
    </location>
</feature>
<organism evidence="1 2">
    <name type="scientific">Araneus ventricosus</name>
    <name type="common">Orbweaver spider</name>
    <name type="synonym">Epeira ventricosa</name>
    <dbReference type="NCBI Taxonomy" id="182803"/>
    <lineage>
        <taxon>Eukaryota</taxon>
        <taxon>Metazoa</taxon>
        <taxon>Ecdysozoa</taxon>
        <taxon>Arthropoda</taxon>
        <taxon>Chelicerata</taxon>
        <taxon>Arachnida</taxon>
        <taxon>Araneae</taxon>
        <taxon>Araneomorphae</taxon>
        <taxon>Entelegynae</taxon>
        <taxon>Araneoidea</taxon>
        <taxon>Araneidae</taxon>
        <taxon>Araneus</taxon>
    </lineage>
</organism>
<dbReference type="AlphaFoldDB" id="A0A4Y2IL60"/>
<evidence type="ECO:0000313" key="2">
    <source>
        <dbReference type="Proteomes" id="UP000499080"/>
    </source>
</evidence>
<accession>A0A4Y2IL60</accession>
<protein>
    <submittedName>
        <fullName evidence="1">Uncharacterized protein</fullName>
    </submittedName>
</protein>
<name>A0A4Y2IL60_ARAVE</name>
<proteinExistence type="predicted"/>
<evidence type="ECO:0000313" key="1">
    <source>
        <dbReference type="EMBL" id="GBM78354.1"/>
    </source>
</evidence>
<reference evidence="1 2" key="1">
    <citation type="journal article" date="2019" name="Sci. Rep.">
        <title>Orb-weaving spider Araneus ventricosus genome elucidates the spidroin gene catalogue.</title>
        <authorList>
            <person name="Kono N."/>
            <person name="Nakamura H."/>
            <person name="Ohtoshi R."/>
            <person name="Moran D.A.P."/>
            <person name="Shinohara A."/>
            <person name="Yoshida Y."/>
            <person name="Fujiwara M."/>
            <person name="Mori M."/>
            <person name="Tomita M."/>
            <person name="Arakawa K."/>
        </authorList>
    </citation>
    <scope>NUCLEOTIDE SEQUENCE [LARGE SCALE GENOMIC DNA]</scope>
</reference>
<dbReference type="EMBL" id="BGPR01002748">
    <property type="protein sequence ID" value="GBM78354.1"/>
    <property type="molecule type" value="Genomic_DNA"/>
</dbReference>